<feature type="transmembrane region" description="Helical" evidence="6">
    <location>
        <begin position="202"/>
        <end position="228"/>
    </location>
</feature>
<dbReference type="InterPro" id="IPR004670">
    <property type="entry name" value="NhaA"/>
</dbReference>
<dbReference type="InterPro" id="IPR023171">
    <property type="entry name" value="Na/H_antiporter_dom_sf"/>
</dbReference>
<dbReference type="PANTHER" id="PTHR30341">
    <property type="entry name" value="SODIUM ION/PROTON ANTIPORTER NHAA-RELATED"/>
    <property type="match status" value="1"/>
</dbReference>
<evidence type="ECO:0000256" key="2">
    <source>
        <dbReference type="ARBA" id="ARBA00022475"/>
    </source>
</evidence>
<feature type="transmembrane region" description="Helical" evidence="6">
    <location>
        <begin position="287"/>
        <end position="312"/>
    </location>
</feature>
<keyword evidence="2" id="KW-1003">Cell membrane</keyword>
<accession>A0A6S6M267</accession>
<dbReference type="AlphaFoldDB" id="A0A6S6M267"/>
<dbReference type="RefSeq" id="WP_185244391.1">
    <property type="nucleotide sequence ID" value="NZ_AP023213.1"/>
</dbReference>
<keyword evidence="5 6" id="KW-0472">Membrane</keyword>
<evidence type="ECO:0000256" key="4">
    <source>
        <dbReference type="ARBA" id="ARBA00022989"/>
    </source>
</evidence>
<dbReference type="KEGG" id="gbn:GEOBRER4_08660"/>
<evidence type="ECO:0000313" key="8">
    <source>
        <dbReference type="Proteomes" id="UP000515472"/>
    </source>
</evidence>
<proteinExistence type="predicted"/>
<evidence type="ECO:0000256" key="1">
    <source>
        <dbReference type="ARBA" id="ARBA00004429"/>
    </source>
</evidence>
<protein>
    <submittedName>
        <fullName evidence="7">Na+/H+ antiporter NhaA type</fullName>
    </submittedName>
</protein>
<dbReference type="GO" id="GO:0015385">
    <property type="term" value="F:sodium:proton antiporter activity"/>
    <property type="evidence" value="ECO:0007669"/>
    <property type="project" value="TreeGrafter"/>
</dbReference>
<feature type="transmembrane region" description="Helical" evidence="6">
    <location>
        <begin position="143"/>
        <end position="166"/>
    </location>
</feature>
<feature type="transmembrane region" description="Helical" evidence="6">
    <location>
        <begin position="86"/>
        <end position="108"/>
    </location>
</feature>
<evidence type="ECO:0000256" key="3">
    <source>
        <dbReference type="ARBA" id="ARBA00022692"/>
    </source>
</evidence>
<dbReference type="GO" id="GO:0005886">
    <property type="term" value="C:plasma membrane"/>
    <property type="evidence" value="ECO:0007669"/>
    <property type="project" value="UniProtKB-SubCell"/>
</dbReference>
<dbReference type="Gene3D" id="1.20.1530.10">
    <property type="entry name" value="Na+/H+ antiporter like domain"/>
    <property type="match status" value="1"/>
</dbReference>
<feature type="transmembrane region" description="Helical" evidence="6">
    <location>
        <begin position="324"/>
        <end position="342"/>
    </location>
</feature>
<dbReference type="GO" id="GO:0006885">
    <property type="term" value="P:regulation of pH"/>
    <property type="evidence" value="ECO:0007669"/>
    <property type="project" value="InterPro"/>
</dbReference>
<keyword evidence="8" id="KW-1185">Reference proteome</keyword>
<evidence type="ECO:0000256" key="5">
    <source>
        <dbReference type="ARBA" id="ARBA00023136"/>
    </source>
</evidence>
<organism evidence="7 8">
    <name type="scientific">Citrifermentans bremense</name>
    <dbReference type="NCBI Taxonomy" id="60035"/>
    <lineage>
        <taxon>Bacteria</taxon>
        <taxon>Pseudomonadati</taxon>
        <taxon>Thermodesulfobacteriota</taxon>
        <taxon>Desulfuromonadia</taxon>
        <taxon>Geobacterales</taxon>
        <taxon>Geobacteraceae</taxon>
        <taxon>Citrifermentans</taxon>
    </lineage>
</organism>
<sequence>MRKQLSLLQEFSLPLVAGVVLALAWANIAPEQYHHLLHDPFLAGLSLHFITNDLFMTFFFGMAAVEITQSCLPGGDLHPLKRAVNPLLATAGGVLGPVAVYLILNLWFGAPELARGWGIPTATDIALAWLAARFIFGKGHPAISFLLLLAIADDALGLAIIAVFYGDPNTPAVPAWLLLTLAAMAVCYGLRLRRVTSYWPYLVLGGVLSWSGLFLAHLHPALALVFVIPFLPHPSSETAHIFELDPADHTPLSRFEHDWKLFVDLGLFVFGLVNAGVSFGSVGTATWLVLASLIGGKVVGIVSFALLGRGIGFPLPAGMGLRELLATGLLAGIGFTVALFVAGEAFSDPDLSGAAKMGAMLSLFAFVPAAAVERIGRRFGKAVRH</sequence>
<feature type="transmembrane region" description="Helical" evidence="6">
    <location>
        <begin position="42"/>
        <end position="65"/>
    </location>
</feature>
<name>A0A6S6M267_9BACT</name>
<feature type="transmembrane region" description="Helical" evidence="6">
    <location>
        <begin position="172"/>
        <end position="190"/>
    </location>
</feature>
<dbReference type="Proteomes" id="UP000515472">
    <property type="component" value="Chromosome"/>
</dbReference>
<dbReference type="Pfam" id="PF06965">
    <property type="entry name" value="Na_H_antiport_1"/>
    <property type="match status" value="1"/>
</dbReference>
<reference evidence="7 8" key="1">
    <citation type="submission" date="2020-06" db="EMBL/GenBank/DDBJ databases">
        <title>Interaction of electrochemicaly active bacteria, Geobacter bremensis R4 on different carbon anode.</title>
        <authorList>
            <person name="Meng L."/>
            <person name="Yoshida N."/>
        </authorList>
    </citation>
    <scope>NUCLEOTIDE SEQUENCE [LARGE SCALE GENOMIC DNA]</scope>
    <source>
        <strain evidence="7 8">R4</strain>
    </source>
</reference>
<feature type="transmembrane region" description="Helical" evidence="6">
    <location>
        <begin position="354"/>
        <end position="372"/>
    </location>
</feature>
<evidence type="ECO:0000256" key="6">
    <source>
        <dbReference type="SAM" id="Phobius"/>
    </source>
</evidence>
<gene>
    <name evidence="7" type="ORF">GEOBRER4_n0899</name>
</gene>
<keyword evidence="4 6" id="KW-1133">Transmembrane helix</keyword>
<comment type="subcellular location">
    <subcellularLocation>
        <location evidence="1">Cell inner membrane</location>
        <topology evidence="1">Multi-pass membrane protein</topology>
    </subcellularLocation>
</comment>
<dbReference type="EMBL" id="AP023213">
    <property type="protein sequence ID" value="BCG46116.1"/>
    <property type="molecule type" value="Genomic_DNA"/>
</dbReference>
<evidence type="ECO:0000313" key="7">
    <source>
        <dbReference type="EMBL" id="BCG46116.1"/>
    </source>
</evidence>
<keyword evidence="3 6" id="KW-0812">Transmembrane</keyword>
<feature type="transmembrane region" description="Helical" evidence="6">
    <location>
        <begin position="114"/>
        <end position="136"/>
    </location>
</feature>
<dbReference type="PANTHER" id="PTHR30341:SF0">
    <property type="entry name" value="NA(+)_H(+) ANTIPORTER NHAA"/>
    <property type="match status" value="1"/>
</dbReference>